<dbReference type="PANTHER" id="PTHR37984:SF7">
    <property type="entry name" value="INTEGRASE CATALYTIC DOMAIN-CONTAINING PROTEIN"/>
    <property type="match status" value="1"/>
</dbReference>
<organism evidence="1 2">
    <name type="scientific">Scophthalmus maximus</name>
    <name type="common">Turbot</name>
    <name type="synonym">Psetta maxima</name>
    <dbReference type="NCBI Taxonomy" id="52904"/>
    <lineage>
        <taxon>Eukaryota</taxon>
        <taxon>Metazoa</taxon>
        <taxon>Chordata</taxon>
        <taxon>Craniata</taxon>
        <taxon>Vertebrata</taxon>
        <taxon>Euteleostomi</taxon>
        <taxon>Actinopterygii</taxon>
        <taxon>Neopterygii</taxon>
        <taxon>Teleostei</taxon>
        <taxon>Neoteleostei</taxon>
        <taxon>Acanthomorphata</taxon>
        <taxon>Carangaria</taxon>
        <taxon>Pleuronectiformes</taxon>
        <taxon>Pleuronectoidei</taxon>
        <taxon>Scophthalmidae</taxon>
        <taxon>Scophthalmus</taxon>
    </lineage>
</organism>
<dbReference type="CDD" id="cd05481">
    <property type="entry name" value="retropepsin_like_LTR_1"/>
    <property type="match status" value="1"/>
</dbReference>
<sequence length="415" mass="46939">MIGNENKKAAHQAKGTVWHETATIRGIAIHFKLDTGADANVLPMYMYGQLPGPIQLRPTETVLIAFGGARLPAEGVASLECRTTKRKAVLDFHMSSQADKPILGGEACEELQLVKRIEALTAAFPQQGKRPATKEELLQRYAEVFTGLGEFPGVHHIHIDPSVTPVIHACRNVPLSVMDSLRETLKDLQNRKVITPFNEPTEWVNSLVTTKKKTDEKDGYWQIKLDEPSSKLCAFNTPWGRFRFLRLPFGIKSPSEVFQQKNCETFGDIPGVYVIADDMIIATSSEWEHDEDCKRSASYLHSIHTQRLYNETEESLEAMQKALLLDVKKRNNREIVKFKMEKTFALRRHEVVRDVPMEEDFMARWPALYEVSEGLDENAINEAIEDTTIGVYVVKEDASSDEPEDIRVVLEGMKV</sequence>
<dbReference type="Gene3D" id="3.10.10.10">
    <property type="entry name" value="HIV Type 1 Reverse Transcriptase, subunit A, domain 1"/>
    <property type="match status" value="1"/>
</dbReference>
<dbReference type="InterPro" id="IPR050951">
    <property type="entry name" value="Retrovirus_Pol_polyprotein"/>
</dbReference>
<gene>
    <name evidence="1" type="ORF">F2P81_024007</name>
</gene>
<accession>A0A6A4RSV0</accession>
<dbReference type="InterPro" id="IPR043128">
    <property type="entry name" value="Rev_trsase/Diguanyl_cyclase"/>
</dbReference>
<evidence type="ECO:0000313" key="2">
    <source>
        <dbReference type="Proteomes" id="UP000438429"/>
    </source>
</evidence>
<name>A0A6A4RSV0_SCOMX</name>
<evidence type="ECO:0008006" key="3">
    <source>
        <dbReference type="Google" id="ProtNLM"/>
    </source>
</evidence>
<dbReference type="AlphaFoldDB" id="A0A6A4RSV0"/>
<reference evidence="1 2" key="1">
    <citation type="submission" date="2019-06" db="EMBL/GenBank/DDBJ databases">
        <title>Draft genomes of female and male turbot (Scophthalmus maximus).</title>
        <authorList>
            <person name="Xu H."/>
            <person name="Xu X.-W."/>
            <person name="Shao C."/>
            <person name="Chen S."/>
        </authorList>
    </citation>
    <scope>NUCLEOTIDE SEQUENCE [LARGE SCALE GENOMIC DNA]</scope>
    <source>
        <strain evidence="1">Ysfricsl-2016a</strain>
        <tissue evidence="1">Blood</tissue>
    </source>
</reference>
<comment type="caution">
    <text evidence="1">The sequence shown here is derived from an EMBL/GenBank/DDBJ whole genome shotgun (WGS) entry which is preliminary data.</text>
</comment>
<dbReference type="Proteomes" id="UP000438429">
    <property type="component" value="Unassembled WGS sequence"/>
</dbReference>
<dbReference type="InterPro" id="IPR043502">
    <property type="entry name" value="DNA/RNA_pol_sf"/>
</dbReference>
<dbReference type="Gene3D" id="3.30.70.270">
    <property type="match status" value="1"/>
</dbReference>
<proteinExistence type="predicted"/>
<protein>
    <recommendedName>
        <fullName evidence="3">Peptidase A2 domain-containing protein</fullName>
    </recommendedName>
</protein>
<dbReference type="EMBL" id="VEVO01000022">
    <property type="protein sequence ID" value="KAF0023377.1"/>
    <property type="molecule type" value="Genomic_DNA"/>
</dbReference>
<evidence type="ECO:0000313" key="1">
    <source>
        <dbReference type="EMBL" id="KAF0023377.1"/>
    </source>
</evidence>
<dbReference type="PANTHER" id="PTHR37984">
    <property type="entry name" value="PROTEIN CBG26694"/>
    <property type="match status" value="1"/>
</dbReference>
<dbReference type="SUPFAM" id="SSF56672">
    <property type="entry name" value="DNA/RNA polymerases"/>
    <property type="match status" value="1"/>
</dbReference>